<organism evidence="1 2">
    <name type="scientific">Rhizophagus clarus</name>
    <dbReference type="NCBI Taxonomy" id="94130"/>
    <lineage>
        <taxon>Eukaryota</taxon>
        <taxon>Fungi</taxon>
        <taxon>Fungi incertae sedis</taxon>
        <taxon>Mucoromycota</taxon>
        <taxon>Glomeromycotina</taxon>
        <taxon>Glomeromycetes</taxon>
        <taxon>Glomerales</taxon>
        <taxon>Glomeraceae</taxon>
        <taxon>Rhizophagus</taxon>
    </lineage>
</organism>
<sequence>MAEVCDRITALELNDRCMTRIEQHLSLLSTPDISANNQNSDMLIDPPAVSNPIIMQMSSQSAALTVQKPLNPLLPSFIPSSPIRAPISTSSTVAIPNGSFSSSTPNSVSFPTQTHIETLSLQESLFSSNSSSPFPFKSFNISSFNINGLKTFSQNKIKLLNNFLSLK</sequence>
<gene>
    <name evidence="1" type="ORF">RCL2_002764100</name>
</gene>
<accession>A0A8H3MB72</accession>
<reference evidence="1" key="1">
    <citation type="submission" date="2019-10" db="EMBL/GenBank/DDBJ databases">
        <title>Conservation and host-specific expression of non-tandemly repeated heterogenous ribosome RNA gene in arbuscular mycorrhizal fungi.</title>
        <authorList>
            <person name="Maeda T."/>
            <person name="Kobayashi Y."/>
            <person name="Nakagawa T."/>
            <person name="Ezawa T."/>
            <person name="Yamaguchi K."/>
            <person name="Bino T."/>
            <person name="Nishimoto Y."/>
            <person name="Shigenobu S."/>
            <person name="Kawaguchi M."/>
        </authorList>
    </citation>
    <scope>NUCLEOTIDE SEQUENCE</scope>
    <source>
        <strain evidence="1">HR1</strain>
    </source>
</reference>
<dbReference type="AlphaFoldDB" id="A0A8H3MB72"/>
<proteinExistence type="predicted"/>
<evidence type="ECO:0000313" key="1">
    <source>
        <dbReference type="EMBL" id="GET01221.1"/>
    </source>
</evidence>
<protein>
    <submittedName>
        <fullName evidence="1">Uncharacterized protein</fullName>
    </submittedName>
</protein>
<dbReference type="Proteomes" id="UP000615446">
    <property type="component" value="Unassembled WGS sequence"/>
</dbReference>
<evidence type="ECO:0000313" key="2">
    <source>
        <dbReference type="Proteomes" id="UP000615446"/>
    </source>
</evidence>
<name>A0A8H3MB72_9GLOM</name>
<dbReference type="EMBL" id="BLAL01000297">
    <property type="protein sequence ID" value="GET01221.1"/>
    <property type="molecule type" value="Genomic_DNA"/>
</dbReference>
<comment type="caution">
    <text evidence="1">The sequence shown here is derived from an EMBL/GenBank/DDBJ whole genome shotgun (WGS) entry which is preliminary data.</text>
</comment>